<keyword evidence="2 4" id="KW-0238">DNA-binding</keyword>
<keyword evidence="5" id="KW-0175">Coiled coil</keyword>
<evidence type="ECO:0000313" key="7">
    <source>
        <dbReference type="EMBL" id="TYQ08857.1"/>
    </source>
</evidence>
<dbReference type="GO" id="GO:0000976">
    <property type="term" value="F:transcription cis-regulatory region binding"/>
    <property type="evidence" value="ECO:0007669"/>
    <property type="project" value="TreeGrafter"/>
</dbReference>
<dbReference type="PANTHER" id="PTHR30055">
    <property type="entry name" value="HTH-TYPE TRANSCRIPTIONAL REGULATOR RUTR"/>
    <property type="match status" value="1"/>
</dbReference>
<dbReference type="Gene3D" id="1.10.357.10">
    <property type="entry name" value="Tetracycline Repressor, domain 2"/>
    <property type="match status" value="1"/>
</dbReference>
<evidence type="ECO:0000256" key="3">
    <source>
        <dbReference type="ARBA" id="ARBA00023163"/>
    </source>
</evidence>
<evidence type="ECO:0000256" key="4">
    <source>
        <dbReference type="PROSITE-ProRule" id="PRU00335"/>
    </source>
</evidence>
<feature type="domain" description="HTH tetR-type" evidence="6">
    <location>
        <begin position="21"/>
        <end position="81"/>
    </location>
</feature>
<dbReference type="InterPro" id="IPR001647">
    <property type="entry name" value="HTH_TetR"/>
</dbReference>
<keyword evidence="3" id="KW-0804">Transcription</keyword>
<evidence type="ECO:0000256" key="2">
    <source>
        <dbReference type="ARBA" id="ARBA00023125"/>
    </source>
</evidence>
<dbReference type="GO" id="GO:0003700">
    <property type="term" value="F:DNA-binding transcription factor activity"/>
    <property type="evidence" value="ECO:0007669"/>
    <property type="project" value="TreeGrafter"/>
</dbReference>
<dbReference type="SUPFAM" id="SSF48498">
    <property type="entry name" value="Tetracyclin repressor-like, C-terminal domain"/>
    <property type="match status" value="1"/>
</dbReference>
<dbReference type="InterPro" id="IPR050109">
    <property type="entry name" value="HTH-type_TetR-like_transc_reg"/>
</dbReference>
<dbReference type="Pfam" id="PF00440">
    <property type="entry name" value="TetR_N"/>
    <property type="match status" value="1"/>
</dbReference>
<feature type="DNA-binding region" description="H-T-H motif" evidence="4">
    <location>
        <begin position="44"/>
        <end position="63"/>
    </location>
</feature>
<comment type="caution">
    <text evidence="7">The sequence shown here is derived from an EMBL/GenBank/DDBJ whole genome shotgun (WGS) entry which is preliminary data.</text>
</comment>
<accession>A0A652YZ30</accession>
<evidence type="ECO:0000259" key="6">
    <source>
        <dbReference type="PROSITE" id="PS50977"/>
    </source>
</evidence>
<gene>
    <name evidence="7" type="ORF">FNL38_1011234</name>
</gene>
<proteinExistence type="predicted"/>
<organism evidence="7">
    <name type="scientific">Nocardia globerula</name>
    <dbReference type="NCBI Taxonomy" id="1818"/>
    <lineage>
        <taxon>Bacteria</taxon>
        <taxon>Bacillati</taxon>
        <taxon>Actinomycetota</taxon>
        <taxon>Actinomycetes</taxon>
        <taxon>Mycobacteriales</taxon>
        <taxon>Nocardiaceae</taxon>
        <taxon>Nocardia</taxon>
    </lineage>
</organism>
<protein>
    <submittedName>
        <fullName evidence="7">TetR family transcriptional regulator</fullName>
    </submittedName>
</protein>
<dbReference type="PROSITE" id="PS50977">
    <property type="entry name" value="HTH_TETR_2"/>
    <property type="match status" value="1"/>
</dbReference>
<dbReference type="PANTHER" id="PTHR30055:SF238">
    <property type="entry name" value="MYCOFACTOCIN BIOSYNTHESIS TRANSCRIPTIONAL REGULATOR MFTR-RELATED"/>
    <property type="match status" value="1"/>
</dbReference>
<name>A0A652YZ30_NOCGL</name>
<sequence length="217" mass="23857">MENGIIFSVTKAITRAERKKAELRREIIDASFECFAQRGYHATGIADIATTLGIGHGTFYRYFENKRDIIDHVIDDLIAKIIDALATDNAPDAANTLDEYRAQVARIADVLPRIFFDDPRIPRVLLFETTGVDADLTGRMLDLLDQAAALTAGYLRHGVECGYLRADLDIANTAQAVNGMMLASGIQGLRAESSVDCTALNQAITRMMFDGIRAENT</sequence>
<feature type="coiled-coil region" evidence="5">
    <location>
        <begin position="6"/>
        <end position="33"/>
    </location>
</feature>
<dbReference type="Gene3D" id="1.10.10.60">
    <property type="entry name" value="Homeodomain-like"/>
    <property type="match status" value="1"/>
</dbReference>
<reference evidence="7" key="1">
    <citation type="submission" date="2019-07" db="EMBL/GenBank/DDBJ databases">
        <title>Genomic Encyclopedia of Type Strains, Phase IV (KMG-IV): sequencing the most valuable type-strain genomes for metagenomic binning, comparative biology and taxonomic classification.</title>
        <authorList>
            <person name="Goeker M."/>
        </authorList>
    </citation>
    <scope>NUCLEOTIDE SEQUENCE</scope>
    <source>
        <strain evidence="7">DSM 44596</strain>
    </source>
</reference>
<dbReference type="InterPro" id="IPR036271">
    <property type="entry name" value="Tet_transcr_reg_TetR-rel_C_sf"/>
</dbReference>
<evidence type="ECO:0000256" key="1">
    <source>
        <dbReference type="ARBA" id="ARBA00023015"/>
    </source>
</evidence>
<dbReference type="AlphaFoldDB" id="A0A652YZ30"/>
<dbReference type="PRINTS" id="PR00455">
    <property type="entry name" value="HTHTETR"/>
</dbReference>
<dbReference type="SUPFAM" id="SSF46689">
    <property type="entry name" value="Homeodomain-like"/>
    <property type="match status" value="1"/>
</dbReference>
<keyword evidence="1" id="KW-0805">Transcription regulation</keyword>
<dbReference type="EMBL" id="VNIQ01000001">
    <property type="protein sequence ID" value="TYQ08857.1"/>
    <property type="molecule type" value="Genomic_DNA"/>
</dbReference>
<dbReference type="InterPro" id="IPR009057">
    <property type="entry name" value="Homeodomain-like_sf"/>
</dbReference>
<evidence type="ECO:0000256" key="5">
    <source>
        <dbReference type="SAM" id="Coils"/>
    </source>
</evidence>